<dbReference type="SUPFAM" id="SSF53756">
    <property type="entry name" value="UDP-Glycosyltransferase/glycogen phosphorylase"/>
    <property type="match status" value="1"/>
</dbReference>
<proteinExistence type="predicted"/>
<feature type="domain" description="Glycosyltransferase subfamily 4-like N-terminal" evidence="4">
    <location>
        <begin position="61"/>
        <end position="179"/>
    </location>
</feature>
<protein>
    <submittedName>
        <fullName evidence="5">Glycosyltransferase involved in cell wall bisynthesis</fullName>
    </submittedName>
</protein>
<keyword evidence="6" id="KW-1185">Reference proteome</keyword>
<sequence>MNPEENPSAPADIVVVGPILPFRGGISQYNELLYGSMKKLGLPNRFISFSRQYPALLYPGKSDKDPSKLGQSLPGVRYDIDSLNPLTWWRSARRIAATRPALVAFHWWTIFWAPCFIAMCYLLRRRRVRVAFIVHNLEDHDAGRLKSVLSRRLLGMADGFLTHSQSQKAALEALFPGKPVLCHPIPSYGHYPAPTGSLPKRGRLELLFFGFIRPYKGLDLLMEALERLQDSSVYLTVVGEPWGDMEAIQQAAARLGDRVELHLEYKGDEEVADYFERADFVILPYRHATGSAVASVAHHYQKPLLATNVGGLPDVVEHDVTGMLFPPNDVAALTQVMADARREQAERLSANVKAQSRQWTWDTLARQLHRLTAGPDASPRQSKDAHHG</sequence>
<organism evidence="5 6">
    <name type="scientific">Pseudoxanthomonas indica</name>
    <dbReference type="NCBI Taxonomy" id="428993"/>
    <lineage>
        <taxon>Bacteria</taxon>
        <taxon>Pseudomonadati</taxon>
        <taxon>Pseudomonadota</taxon>
        <taxon>Gammaproteobacteria</taxon>
        <taxon>Lysobacterales</taxon>
        <taxon>Lysobacteraceae</taxon>
        <taxon>Pseudoxanthomonas</taxon>
    </lineage>
</organism>
<dbReference type="PANTHER" id="PTHR12526">
    <property type="entry name" value="GLYCOSYLTRANSFERASE"/>
    <property type="match status" value="1"/>
</dbReference>
<dbReference type="Pfam" id="PF13439">
    <property type="entry name" value="Glyco_transf_4"/>
    <property type="match status" value="1"/>
</dbReference>
<keyword evidence="1" id="KW-0328">Glycosyltransferase</keyword>
<reference evidence="5 6" key="1">
    <citation type="submission" date="2017-02" db="EMBL/GenBank/DDBJ databases">
        <authorList>
            <person name="Peterson S.W."/>
        </authorList>
    </citation>
    <scope>NUCLEOTIDE SEQUENCE [LARGE SCALE GENOMIC DNA]</scope>
    <source>
        <strain evidence="5 6">P15</strain>
    </source>
</reference>
<keyword evidence="3" id="KW-0812">Transmembrane</keyword>
<dbReference type="PANTHER" id="PTHR12526:SF510">
    <property type="entry name" value="D-INOSITOL 3-PHOSPHATE GLYCOSYLTRANSFERASE"/>
    <property type="match status" value="1"/>
</dbReference>
<dbReference type="AlphaFoldDB" id="A0A1T5LFA4"/>
<evidence type="ECO:0000256" key="2">
    <source>
        <dbReference type="ARBA" id="ARBA00022679"/>
    </source>
</evidence>
<evidence type="ECO:0000256" key="3">
    <source>
        <dbReference type="SAM" id="Phobius"/>
    </source>
</evidence>
<keyword evidence="3" id="KW-1133">Transmembrane helix</keyword>
<evidence type="ECO:0000313" key="6">
    <source>
        <dbReference type="Proteomes" id="UP000190341"/>
    </source>
</evidence>
<evidence type="ECO:0000313" key="5">
    <source>
        <dbReference type="EMBL" id="SKC74349.1"/>
    </source>
</evidence>
<dbReference type="Gene3D" id="3.40.50.2000">
    <property type="entry name" value="Glycogen Phosphorylase B"/>
    <property type="match status" value="2"/>
</dbReference>
<dbReference type="EMBL" id="FUZV01000002">
    <property type="protein sequence ID" value="SKC74349.1"/>
    <property type="molecule type" value="Genomic_DNA"/>
</dbReference>
<dbReference type="Proteomes" id="UP000190341">
    <property type="component" value="Unassembled WGS sequence"/>
</dbReference>
<gene>
    <name evidence="5" type="ORF">SAMN06296058_2395</name>
</gene>
<evidence type="ECO:0000259" key="4">
    <source>
        <dbReference type="Pfam" id="PF13439"/>
    </source>
</evidence>
<name>A0A1T5LFA4_9GAMM</name>
<feature type="transmembrane region" description="Helical" evidence="3">
    <location>
        <begin position="105"/>
        <end position="123"/>
    </location>
</feature>
<dbReference type="CDD" id="cd03801">
    <property type="entry name" value="GT4_PimA-like"/>
    <property type="match status" value="1"/>
</dbReference>
<dbReference type="Pfam" id="PF13692">
    <property type="entry name" value="Glyco_trans_1_4"/>
    <property type="match status" value="1"/>
</dbReference>
<evidence type="ECO:0000256" key="1">
    <source>
        <dbReference type="ARBA" id="ARBA00022676"/>
    </source>
</evidence>
<dbReference type="STRING" id="428993.SAMN06296058_2395"/>
<dbReference type="InterPro" id="IPR028098">
    <property type="entry name" value="Glyco_trans_4-like_N"/>
</dbReference>
<dbReference type="GO" id="GO:0016757">
    <property type="term" value="F:glycosyltransferase activity"/>
    <property type="evidence" value="ECO:0007669"/>
    <property type="project" value="UniProtKB-KW"/>
</dbReference>
<keyword evidence="3" id="KW-0472">Membrane</keyword>
<keyword evidence="2 5" id="KW-0808">Transferase</keyword>
<accession>A0A1T5LFA4</accession>